<sequence length="483" mass="52837">MPVLAPSPLPKDNDPAVHHGCGSSAPSHHRALQNGFGSDFDFDLDIGNEHGIAIEGTAQQLSRYRALNNSPPPRHHHQKQRRPWLSPPAPPSTSTPSVLRGQPITMGIDLHVFEQATSAAHISTSTISTPNGDGHIRQQATPLTPSPSANELKRSCHALQALMINAGLIRVEDTIRLPTSNSSNASSKRTKTSTLLPAFEYVPNRTNCKNDTADPYLRPYIHASKRKDSGAVYEKENWMPSTLSGTPSPEIEQGGFSTVNVNANKRAWMDFADEEDMEDSEWNYGSSVQQQGRRKEALHSSYEPAKGRKQRLSVSIFETPERQSKAANLPWEHVPWGLDQSDFSFLDPTSRRPTEEMLQDITEEVADDVLAYPIQSDVAACASAVAPDAMSQLATTTTIAGLNTGKADNGDEDSPTFNHLRGTGVSGPSANLRHQELSFSCDPSPRQEERRPSKKLRAMGIAPSTRTDGDEVMASPTYPEFSF</sequence>
<dbReference type="VEuPathDB" id="FungiDB:AAP_03494"/>
<proteinExistence type="predicted"/>
<feature type="region of interest" description="Disordered" evidence="1">
    <location>
        <begin position="421"/>
        <end position="483"/>
    </location>
</feature>
<dbReference type="OrthoDB" id="10520982at2759"/>
<name>A0A167YGU2_9EURO</name>
<evidence type="ECO:0000256" key="1">
    <source>
        <dbReference type="SAM" id="MobiDB-lite"/>
    </source>
</evidence>
<dbReference type="EMBL" id="AZGZ01000014">
    <property type="protein sequence ID" value="KZZ91324.1"/>
    <property type="molecule type" value="Genomic_DNA"/>
</dbReference>
<organism evidence="2 3">
    <name type="scientific">Ascosphaera apis ARSEF 7405</name>
    <dbReference type="NCBI Taxonomy" id="392613"/>
    <lineage>
        <taxon>Eukaryota</taxon>
        <taxon>Fungi</taxon>
        <taxon>Dikarya</taxon>
        <taxon>Ascomycota</taxon>
        <taxon>Pezizomycotina</taxon>
        <taxon>Eurotiomycetes</taxon>
        <taxon>Eurotiomycetidae</taxon>
        <taxon>Onygenales</taxon>
        <taxon>Ascosphaeraceae</taxon>
        <taxon>Ascosphaera</taxon>
    </lineage>
</organism>
<protein>
    <submittedName>
        <fullName evidence="2">Uncharacterized protein</fullName>
    </submittedName>
</protein>
<gene>
    <name evidence="2" type="ORF">AAP_03494</name>
</gene>
<feature type="region of interest" description="Disordered" evidence="1">
    <location>
        <begin position="1"/>
        <end position="32"/>
    </location>
</feature>
<evidence type="ECO:0000313" key="3">
    <source>
        <dbReference type="Proteomes" id="UP000242877"/>
    </source>
</evidence>
<accession>A0A167YGU2</accession>
<feature type="compositionally biased region" description="Basic residues" evidence="1">
    <location>
        <begin position="73"/>
        <end position="82"/>
    </location>
</feature>
<reference evidence="2 3" key="1">
    <citation type="journal article" date="2016" name="Genome Biol. Evol.">
        <title>Divergent and convergent evolution of fungal pathogenicity.</title>
        <authorList>
            <person name="Shang Y."/>
            <person name="Xiao G."/>
            <person name="Zheng P."/>
            <person name="Cen K."/>
            <person name="Zhan S."/>
            <person name="Wang C."/>
        </authorList>
    </citation>
    <scope>NUCLEOTIDE SEQUENCE [LARGE SCALE GENOMIC DNA]</scope>
    <source>
        <strain evidence="2 3">ARSEF 7405</strain>
    </source>
</reference>
<feature type="region of interest" description="Disordered" evidence="1">
    <location>
        <begin position="282"/>
        <end position="304"/>
    </location>
</feature>
<comment type="caution">
    <text evidence="2">The sequence shown here is derived from an EMBL/GenBank/DDBJ whole genome shotgun (WGS) entry which is preliminary data.</text>
</comment>
<feature type="region of interest" description="Disordered" evidence="1">
    <location>
        <begin position="66"/>
        <end position="101"/>
    </location>
</feature>
<dbReference type="Proteomes" id="UP000242877">
    <property type="component" value="Unassembled WGS sequence"/>
</dbReference>
<evidence type="ECO:0000313" key="2">
    <source>
        <dbReference type="EMBL" id="KZZ91324.1"/>
    </source>
</evidence>
<dbReference type="AlphaFoldDB" id="A0A167YGU2"/>
<keyword evidence="3" id="KW-1185">Reference proteome</keyword>